<gene>
    <name evidence="1" type="ORF">SAMN02745729_102206</name>
</gene>
<dbReference type="InterPro" id="IPR016912">
    <property type="entry name" value="Phage_P2_GpU"/>
</dbReference>
<dbReference type="Pfam" id="PF06995">
    <property type="entry name" value="Phage_P2_GpU"/>
    <property type="match status" value="1"/>
</dbReference>
<sequence length="142" mass="15914">MLMCLGRFVFGINTLSYQQLQRQNNWRWAANNRVGQRPARQYVGQGDDVITLSGWIAPELAGDATSIGQLRVQADQGLPQVLVDATGTVFGLWVMEGLTETGTLHRIDSRPRRLEFSLTIARVDDNLIDMVGMLTNARELLR</sequence>
<evidence type="ECO:0000313" key="2">
    <source>
        <dbReference type="Proteomes" id="UP000242469"/>
    </source>
</evidence>
<dbReference type="InterPro" id="IPR009734">
    <property type="entry name" value="Myoviridae_GpU"/>
</dbReference>
<dbReference type="EMBL" id="FNRJ01000002">
    <property type="protein sequence ID" value="SEA28531.1"/>
    <property type="molecule type" value="Genomic_DNA"/>
</dbReference>
<reference evidence="2" key="1">
    <citation type="submission" date="2016-10" db="EMBL/GenBank/DDBJ databases">
        <authorList>
            <person name="Varghese N."/>
            <person name="Submissions S."/>
        </authorList>
    </citation>
    <scope>NUCLEOTIDE SEQUENCE [LARGE SCALE GENOMIC DNA]</scope>
    <source>
        <strain evidence="2">DSM 11526</strain>
    </source>
</reference>
<evidence type="ECO:0000313" key="1">
    <source>
        <dbReference type="EMBL" id="SEA28531.1"/>
    </source>
</evidence>
<dbReference type="Proteomes" id="UP000242469">
    <property type="component" value="Unassembled WGS sequence"/>
</dbReference>
<dbReference type="PIRSF" id="PIRSF029208">
    <property type="entry name" value="Phage_tail_GPU"/>
    <property type="match status" value="1"/>
</dbReference>
<dbReference type="OrthoDB" id="1550902at2"/>
<dbReference type="RefSeq" id="WP_091823482.1">
    <property type="nucleotide sequence ID" value="NZ_FNRJ01000002.1"/>
</dbReference>
<name>A0A1H3ZYV8_9GAMM</name>
<accession>A0A1H3ZYV8</accession>
<evidence type="ECO:0008006" key="3">
    <source>
        <dbReference type="Google" id="ProtNLM"/>
    </source>
</evidence>
<protein>
    <recommendedName>
        <fullName evidence="3">Phage P2 GpU</fullName>
    </recommendedName>
</protein>
<keyword evidence="2" id="KW-1185">Reference proteome</keyword>
<dbReference type="AlphaFoldDB" id="A0A1H3ZYV8"/>
<proteinExistence type="predicted"/>
<organism evidence="1 2">
    <name type="scientific">Marinobacterium iners DSM 11526</name>
    <dbReference type="NCBI Taxonomy" id="1122198"/>
    <lineage>
        <taxon>Bacteria</taxon>
        <taxon>Pseudomonadati</taxon>
        <taxon>Pseudomonadota</taxon>
        <taxon>Gammaproteobacteria</taxon>
        <taxon>Oceanospirillales</taxon>
        <taxon>Oceanospirillaceae</taxon>
        <taxon>Marinobacterium</taxon>
    </lineage>
</organism>
<dbReference type="STRING" id="1122198.SAMN02745729_102206"/>